<accession>A0A2T3FMC0</accession>
<dbReference type="EMBL" id="PYLO01000004">
    <property type="protein sequence ID" value="PST36415.1"/>
    <property type="molecule type" value="Genomic_DNA"/>
</dbReference>
<dbReference type="AlphaFoldDB" id="A0A2T3FMC0"/>
<organism evidence="1 2">
    <name type="scientific">Clostridium fessum</name>
    <dbReference type="NCBI Taxonomy" id="2126740"/>
    <lineage>
        <taxon>Bacteria</taxon>
        <taxon>Bacillati</taxon>
        <taxon>Bacillota</taxon>
        <taxon>Clostridia</taxon>
        <taxon>Eubacteriales</taxon>
        <taxon>Clostridiaceae</taxon>
        <taxon>Clostridium</taxon>
    </lineage>
</organism>
<keyword evidence="2" id="KW-1185">Reference proteome</keyword>
<proteinExistence type="predicted"/>
<name>A0A2T3FMC0_9CLOT</name>
<gene>
    <name evidence="1" type="ORF">C7U56_11480</name>
</gene>
<comment type="caution">
    <text evidence="1">The sequence shown here is derived from an EMBL/GenBank/DDBJ whole genome shotgun (WGS) entry which is preliminary data.</text>
</comment>
<evidence type="ECO:0000313" key="1">
    <source>
        <dbReference type="EMBL" id="PST36415.1"/>
    </source>
</evidence>
<evidence type="ECO:0000313" key="2">
    <source>
        <dbReference type="Proteomes" id="UP000241048"/>
    </source>
</evidence>
<sequence length="88" mass="9806">MFGIGGWKQVGATFDMKRQAAIREQLEQAGIEYQVKVQNRLKSGGLSGNQRARLGSAGENAASEREYLFYVQKAEEEKARRVIESAGR</sequence>
<protein>
    <submittedName>
        <fullName evidence="1">Uncharacterized protein</fullName>
    </submittedName>
</protein>
<dbReference type="RefSeq" id="WP_107001334.1">
    <property type="nucleotide sequence ID" value="NZ_JAQDZI010000003.1"/>
</dbReference>
<reference evidence="1 2" key="1">
    <citation type="submission" date="2018-03" db="EMBL/GenBank/DDBJ databases">
        <title>Lachnoclostridium SNUG30386 gen.nov., sp.nov., isolated from human faeces.</title>
        <authorList>
            <person name="Seo B."/>
            <person name="Jeon K."/>
            <person name="Ko G."/>
        </authorList>
    </citation>
    <scope>NUCLEOTIDE SEQUENCE [LARGE SCALE GENOMIC DNA]</scope>
    <source>
        <strain evidence="1 2">SNUG30386</strain>
    </source>
</reference>
<dbReference type="Proteomes" id="UP000241048">
    <property type="component" value="Unassembled WGS sequence"/>
</dbReference>